<sequence>MGKALQIRLMAVTLDAGNVTLRWPQLARRICDAITANGLPEPPACRSVLDLARALPQTLRLSLSEADPLVRTIARLEDALGMWQSDAATRAARELESHLDVYEEKLAAAQGIVQRPPTNMPVLHLQTVAVSWNPSLLPKLWPTLHERIFERADKTEQGVAEMVQALRECEQRYGWTPATHPALGRLLEELGAKWRALETACTMNDPCTANHLSEQLEELLTRLEQAVPYGSAPTPKPKRNLWGIFGRKLRR</sequence>
<protein>
    <submittedName>
        <fullName evidence="2">Uncharacterized protein</fullName>
    </submittedName>
</protein>
<reference evidence="2" key="1">
    <citation type="journal article" date="2021" name="PeerJ">
        <title>Extensive microbial diversity within the chicken gut microbiome revealed by metagenomics and culture.</title>
        <authorList>
            <person name="Gilroy R."/>
            <person name="Ravi A."/>
            <person name="Getino M."/>
            <person name="Pursley I."/>
            <person name="Horton D.L."/>
            <person name="Alikhan N.F."/>
            <person name="Baker D."/>
            <person name="Gharbi K."/>
            <person name="Hall N."/>
            <person name="Watson M."/>
            <person name="Adriaenssens E.M."/>
            <person name="Foster-Nyarko E."/>
            <person name="Jarju S."/>
            <person name="Secka A."/>
            <person name="Antonio M."/>
            <person name="Oren A."/>
            <person name="Chaudhuri R.R."/>
            <person name="La Ragione R."/>
            <person name="Hildebrand F."/>
            <person name="Pallen M.J."/>
        </authorList>
    </citation>
    <scope>NUCLEOTIDE SEQUENCE</scope>
    <source>
        <strain evidence="2">5032</strain>
    </source>
</reference>
<organism evidence="2 3">
    <name type="scientific">Candidatus Desulfovibrio intestinavium</name>
    <dbReference type="NCBI Taxonomy" id="2838534"/>
    <lineage>
        <taxon>Bacteria</taxon>
        <taxon>Pseudomonadati</taxon>
        <taxon>Thermodesulfobacteriota</taxon>
        <taxon>Desulfovibrionia</taxon>
        <taxon>Desulfovibrionales</taxon>
        <taxon>Desulfovibrionaceae</taxon>
        <taxon>Desulfovibrio</taxon>
    </lineage>
</organism>
<evidence type="ECO:0000256" key="1">
    <source>
        <dbReference type="SAM" id="Coils"/>
    </source>
</evidence>
<dbReference type="EMBL" id="DWZD01000051">
    <property type="protein sequence ID" value="HJA79869.1"/>
    <property type="molecule type" value="Genomic_DNA"/>
</dbReference>
<evidence type="ECO:0000313" key="2">
    <source>
        <dbReference type="EMBL" id="HJA79869.1"/>
    </source>
</evidence>
<keyword evidence="1" id="KW-0175">Coiled coil</keyword>
<dbReference type="Proteomes" id="UP000823821">
    <property type="component" value="Unassembled WGS sequence"/>
</dbReference>
<reference evidence="2" key="2">
    <citation type="submission" date="2021-04" db="EMBL/GenBank/DDBJ databases">
        <authorList>
            <person name="Gilroy R."/>
        </authorList>
    </citation>
    <scope>NUCLEOTIDE SEQUENCE</scope>
    <source>
        <strain evidence="2">5032</strain>
    </source>
</reference>
<proteinExistence type="predicted"/>
<accession>A0A9D2HQ28</accession>
<comment type="caution">
    <text evidence="2">The sequence shown here is derived from an EMBL/GenBank/DDBJ whole genome shotgun (WGS) entry which is preliminary data.</text>
</comment>
<dbReference type="AlphaFoldDB" id="A0A9D2HQ28"/>
<name>A0A9D2HQ28_9BACT</name>
<evidence type="ECO:0000313" key="3">
    <source>
        <dbReference type="Proteomes" id="UP000823821"/>
    </source>
</evidence>
<feature type="coiled-coil region" evidence="1">
    <location>
        <begin position="85"/>
        <end position="112"/>
    </location>
</feature>
<gene>
    <name evidence="2" type="ORF">H9784_09955</name>
</gene>